<dbReference type="InterPro" id="IPR037066">
    <property type="entry name" value="Plug_dom_sf"/>
</dbReference>
<dbReference type="InterPro" id="IPR008969">
    <property type="entry name" value="CarboxyPept-like_regulatory"/>
</dbReference>
<organism evidence="2 3">
    <name type="scientific">Candidatus Aphodosoma intestinipullorum</name>
    <dbReference type="NCBI Taxonomy" id="2840674"/>
    <lineage>
        <taxon>Bacteria</taxon>
        <taxon>Pseudomonadati</taxon>
        <taxon>Bacteroidota</taxon>
        <taxon>Bacteroidia</taxon>
        <taxon>Bacteroidales</taxon>
        <taxon>Candidatus Aphodosoma</taxon>
    </lineage>
</organism>
<dbReference type="AlphaFoldDB" id="A0A940DN24"/>
<proteinExistence type="predicted"/>
<protein>
    <submittedName>
        <fullName evidence="2">Carboxypeptidase-like regulatory domain-containing protein</fullName>
    </submittedName>
</protein>
<evidence type="ECO:0000313" key="2">
    <source>
        <dbReference type="EMBL" id="MBO8440802.1"/>
    </source>
</evidence>
<feature type="non-terminal residue" evidence="2">
    <location>
        <position position="514"/>
    </location>
</feature>
<dbReference type="SUPFAM" id="SSF49464">
    <property type="entry name" value="Carboxypeptidase regulatory domain-like"/>
    <property type="match status" value="1"/>
</dbReference>
<dbReference type="Pfam" id="PF14905">
    <property type="entry name" value="OMP_b-brl_3"/>
    <property type="match status" value="1"/>
</dbReference>
<dbReference type="GO" id="GO:0004180">
    <property type="term" value="F:carboxypeptidase activity"/>
    <property type="evidence" value="ECO:0007669"/>
    <property type="project" value="UniProtKB-KW"/>
</dbReference>
<reference evidence="2" key="1">
    <citation type="submission" date="2020-10" db="EMBL/GenBank/DDBJ databases">
        <authorList>
            <person name="Gilroy R."/>
        </authorList>
    </citation>
    <scope>NUCLEOTIDE SEQUENCE</scope>
    <source>
        <strain evidence="2">3924</strain>
    </source>
</reference>
<keyword evidence="2" id="KW-0121">Carboxypeptidase</keyword>
<dbReference type="Gene3D" id="2.170.130.10">
    <property type="entry name" value="TonB-dependent receptor, plug domain"/>
    <property type="match status" value="1"/>
</dbReference>
<reference evidence="2" key="2">
    <citation type="journal article" date="2021" name="PeerJ">
        <title>Extensive microbial diversity within the chicken gut microbiome revealed by metagenomics and culture.</title>
        <authorList>
            <person name="Gilroy R."/>
            <person name="Ravi A."/>
            <person name="Getino M."/>
            <person name="Pursley I."/>
            <person name="Horton D.L."/>
            <person name="Alikhan N.F."/>
            <person name="Baker D."/>
            <person name="Gharbi K."/>
            <person name="Hall N."/>
            <person name="Watson M."/>
            <person name="Adriaenssens E.M."/>
            <person name="Foster-Nyarko E."/>
            <person name="Jarju S."/>
            <person name="Secka A."/>
            <person name="Antonio M."/>
            <person name="Oren A."/>
            <person name="Chaudhuri R.R."/>
            <person name="La Ragione R."/>
            <person name="Hildebrand F."/>
            <person name="Pallen M.J."/>
        </authorList>
    </citation>
    <scope>NUCLEOTIDE SEQUENCE</scope>
    <source>
        <strain evidence="2">3924</strain>
    </source>
</reference>
<dbReference type="PANTHER" id="PTHR40980:SF4">
    <property type="entry name" value="TONB-DEPENDENT RECEPTOR-LIKE BETA-BARREL DOMAIN-CONTAINING PROTEIN"/>
    <property type="match status" value="1"/>
</dbReference>
<gene>
    <name evidence="2" type="ORF">IAC51_09170</name>
</gene>
<feature type="domain" description="Outer membrane protein beta-barrel" evidence="1">
    <location>
        <begin position="394"/>
        <end position="514"/>
    </location>
</feature>
<accession>A0A940DN24</accession>
<dbReference type="EMBL" id="JADIMV010000159">
    <property type="protein sequence ID" value="MBO8440802.1"/>
    <property type="molecule type" value="Genomic_DNA"/>
</dbReference>
<comment type="caution">
    <text evidence="2">The sequence shown here is derived from an EMBL/GenBank/DDBJ whole genome shotgun (WGS) entry which is preliminary data.</text>
</comment>
<name>A0A940DN24_9BACT</name>
<keyword evidence="2" id="KW-0378">Hydrolase</keyword>
<sequence length="514" mass="57518">MKRILSLLIFVTSVLSLEAVTVKGRVIDENKMPFGFVNVILRGTEADNSGPYGSATDDNGYFSVSDVPAGEYTLEISFIGYQTITKKITIAAAQSVYTAGTFTLREDSQMLDAVEVVGQASQMRFEIDKKVFDVDQNLAAAGEGVSDVLENIPSVEVDNDGNILLRNNSNVEVWINGKPSGLNEDNRAQILEQMPAGTIESIELITNPSAKFDAEGSAGIINLVLKKERQAGYFGSVNASVNYPVGSLPGTRVGANFNYNSSKIDAYANIGFRYRNNTSKRYTDRYSFTPGSNPQDTTSFLSNDDLGNRRNLGVFFRGGFDWYITKKHSLGMSFMANFGDNYSNTTNNYTRVDWTLAAGMPFDTTVYRKTNIQDGDRPSISATLDYLWDINDRSDWRTSLEFSWNRRYNDYYYEQIADRGDVSEYEQHQYSDGARQSLRFKSDYTLKVLESMRLEAGVAASWQNRMSPSRTWNVADDGSEELEQYNDFDYNEWIAAAYATYGGTFGRFSFSAGL</sequence>
<dbReference type="PANTHER" id="PTHR40980">
    <property type="entry name" value="PLUG DOMAIN-CONTAINING PROTEIN"/>
    <property type="match status" value="1"/>
</dbReference>
<dbReference type="InterPro" id="IPR041700">
    <property type="entry name" value="OMP_b-brl_3"/>
</dbReference>
<evidence type="ECO:0000259" key="1">
    <source>
        <dbReference type="Pfam" id="PF14905"/>
    </source>
</evidence>
<dbReference type="Pfam" id="PF13715">
    <property type="entry name" value="CarbopepD_reg_2"/>
    <property type="match status" value="1"/>
</dbReference>
<dbReference type="SUPFAM" id="SSF56935">
    <property type="entry name" value="Porins"/>
    <property type="match status" value="1"/>
</dbReference>
<dbReference type="Gene3D" id="2.60.40.1120">
    <property type="entry name" value="Carboxypeptidase-like, regulatory domain"/>
    <property type="match status" value="1"/>
</dbReference>
<keyword evidence="2" id="KW-0645">Protease</keyword>
<dbReference type="Proteomes" id="UP000712007">
    <property type="component" value="Unassembled WGS sequence"/>
</dbReference>
<evidence type="ECO:0000313" key="3">
    <source>
        <dbReference type="Proteomes" id="UP000712007"/>
    </source>
</evidence>